<keyword evidence="7" id="KW-0175">Coiled coil</keyword>
<organism evidence="9 10">
    <name type="scientific">Microlunatus kandeliicorticis</name>
    <dbReference type="NCBI Taxonomy" id="1759536"/>
    <lineage>
        <taxon>Bacteria</taxon>
        <taxon>Bacillati</taxon>
        <taxon>Actinomycetota</taxon>
        <taxon>Actinomycetes</taxon>
        <taxon>Propionibacteriales</taxon>
        <taxon>Propionibacteriaceae</taxon>
        <taxon>Microlunatus</taxon>
    </lineage>
</organism>
<dbReference type="InterPro" id="IPR005467">
    <property type="entry name" value="His_kinase_dom"/>
</dbReference>
<accession>A0A7W3IPE8</accession>
<evidence type="ECO:0000313" key="10">
    <source>
        <dbReference type="Proteomes" id="UP000523079"/>
    </source>
</evidence>
<evidence type="ECO:0000256" key="5">
    <source>
        <dbReference type="ARBA" id="ARBA00022777"/>
    </source>
</evidence>
<evidence type="ECO:0000256" key="3">
    <source>
        <dbReference type="ARBA" id="ARBA00012438"/>
    </source>
</evidence>
<dbReference type="CDD" id="cd00082">
    <property type="entry name" value="HisKA"/>
    <property type="match status" value="1"/>
</dbReference>
<dbReference type="Pfam" id="PF02518">
    <property type="entry name" value="HATPase_c"/>
    <property type="match status" value="1"/>
</dbReference>
<evidence type="ECO:0000256" key="6">
    <source>
        <dbReference type="ARBA" id="ARBA00039401"/>
    </source>
</evidence>
<evidence type="ECO:0000256" key="7">
    <source>
        <dbReference type="SAM" id="Coils"/>
    </source>
</evidence>
<dbReference type="Gene3D" id="3.30.565.10">
    <property type="entry name" value="Histidine kinase-like ATPase, C-terminal domain"/>
    <property type="match status" value="1"/>
</dbReference>
<evidence type="ECO:0000256" key="2">
    <source>
        <dbReference type="ARBA" id="ARBA00004236"/>
    </source>
</evidence>
<dbReference type="InterPro" id="IPR003661">
    <property type="entry name" value="HisK_dim/P_dom"/>
</dbReference>
<evidence type="ECO:0000256" key="1">
    <source>
        <dbReference type="ARBA" id="ARBA00000085"/>
    </source>
</evidence>
<dbReference type="AlphaFoldDB" id="A0A7W3IPE8"/>
<sequence length="283" mass="30910">MPDDGLDLRVAAVLAVLGGEPLAEVARRQVVEPALLERWVEAFVDAGAAEVTNQPNPRAARQRDRFLAAYAHETRTPLGVASGWATVLREEELTEAERDRAVAKLSAALERLNERVEEMELLAASSLGRLELEPETVPADALLARTAPDAPVRLGADTAEVPLVEVDLDQFTRVLRDLWRTAGHPPAPQERWWEVRAVEPWVEFRARRRGDPVDVRVLGALFDPFDSNSDSTGVTMGLHLARALAVAHGGTIGVDQNDAGAAFWVRVPRRRPTGDAVPQPEGT</sequence>
<dbReference type="Proteomes" id="UP000523079">
    <property type="component" value="Unassembled WGS sequence"/>
</dbReference>
<proteinExistence type="predicted"/>
<dbReference type="RefSeq" id="WP_182558411.1">
    <property type="nucleotide sequence ID" value="NZ_JACGWT010000001.1"/>
</dbReference>
<dbReference type="InterPro" id="IPR036097">
    <property type="entry name" value="HisK_dim/P_sf"/>
</dbReference>
<comment type="subcellular location">
    <subcellularLocation>
        <location evidence="2">Cell membrane</location>
    </subcellularLocation>
</comment>
<dbReference type="InterPro" id="IPR003594">
    <property type="entry name" value="HATPase_dom"/>
</dbReference>
<dbReference type="GO" id="GO:0030295">
    <property type="term" value="F:protein kinase activator activity"/>
    <property type="evidence" value="ECO:0007669"/>
    <property type="project" value="TreeGrafter"/>
</dbReference>
<dbReference type="SUPFAM" id="SSF47384">
    <property type="entry name" value="Homodimeric domain of signal transducing histidine kinase"/>
    <property type="match status" value="1"/>
</dbReference>
<dbReference type="GO" id="GO:0000156">
    <property type="term" value="F:phosphorelay response regulator activity"/>
    <property type="evidence" value="ECO:0007669"/>
    <property type="project" value="TreeGrafter"/>
</dbReference>
<keyword evidence="4" id="KW-0808">Transferase</keyword>
<name>A0A7W3IPE8_9ACTN</name>
<reference evidence="9 10" key="1">
    <citation type="submission" date="2020-07" db="EMBL/GenBank/DDBJ databases">
        <title>Sequencing the genomes of 1000 actinobacteria strains.</title>
        <authorList>
            <person name="Klenk H.-P."/>
        </authorList>
    </citation>
    <scope>NUCLEOTIDE SEQUENCE [LARGE SCALE GENOMIC DNA]</scope>
    <source>
        <strain evidence="9 10">DSM 100723</strain>
    </source>
</reference>
<dbReference type="InterPro" id="IPR036890">
    <property type="entry name" value="HATPase_C_sf"/>
</dbReference>
<evidence type="ECO:0000256" key="4">
    <source>
        <dbReference type="ARBA" id="ARBA00022679"/>
    </source>
</evidence>
<feature type="coiled-coil region" evidence="7">
    <location>
        <begin position="102"/>
        <end position="129"/>
    </location>
</feature>
<protein>
    <recommendedName>
        <fullName evidence="6">Sensor-like histidine kinase SenX3</fullName>
        <ecNumber evidence="3">2.7.13.3</ecNumber>
    </recommendedName>
</protein>
<dbReference type="PROSITE" id="PS50109">
    <property type="entry name" value="HIS_KIN"/>
    <property type="match status" value="1"/>
</dbReference>
<dbReference type="Gene3D" id="1.10.287.130">
    <property type="match status" value="1"/>
</dbReference>
<keyword evidence="5 9" id="KW-0418">Kinase</keyword>
<feature type="domain" description="Histidine kinase" evidence="8">
    <location>
        <begin position="69"/>
        <end position="271"/>
    </location>
</feature>
<gene>
    <name evidence="9" type="ORF">FHX74_000413</name>
</gene>
<dbReference type="GO" id="GO:0007234">
    <property type="term" value="P:osmosensory signaling via phosphorelay pathway"/>
    <property type="evidence" value="ECO:0007669"/>
    <property type="project" value="TreeGrafter"/>
</dbReference>
<evidence type="ECO:0000313" key="9">
    <source>
        <dbReference type="EMBL" id="MBA8792819.1"/>
    </source>
</evidence>
<dbReference type="Pfam" id="PF00512">
    <property type="entry name" value="HisKA"/>
    <property type="match status" value="1"/>
</dbReference>
<dbReference type="EMBL" id="JACGWT010000001">
    <property type="protein sequence ID" value="MBA8792819.1"/>
    <property type="molecule type" value="Genomic_DNA"/>
</dbReference>
<comment type="caution">
    <text evidence="9">The sequence shown here is derived from an EMBL/GenBank/DDBJ whole genome shotgun (WGS) entry which is preliminary data.</text>
</comment>
<keyword evidence="10" id="KW-1185">Reference proteome</keyword>
<dbReference type="GO" id="GO:0000155">
    <property type="term" value="F:phosphorelay sensor kinase activity"/>
    <property type="evidence" value="ECO:0007669"/>
    <property type="project" value="InterPro"/>
</dbReference>
<dbReference type="PANTHER" id="PTHR42878:SF14">
    <property type="entry name" value="OSMOLARITY TWO-COMPONENT SYSTEM PROTEIN SSK1"/>
    <property type="match status" value="1"/>
</dbReference>
<dbReference type="GO" id="GO:0005886">
    <property type="term" value="C:plasma membrane"/>
    <property type="evidence" value="ECO:0007669"/>
    <property type="project" value="UniProtKB-SubCell"/>
</dbReference>
<comment type="catalytic activity">
    <reaction evidence="1">
        <text>ATP + protein L-histidine = ADP + protein N-phospho-L-histidine.</text>
        <dbReference type="EC" id="2.7.13.3"/>
    </reaction>
</comment>
<dbReference type="PANTHER" id="PTHR42878">
    <property type="entry name" value="TWO-COMPONENT HISTIDINE KINASE"/>
    <property type="match status" value="1"/>
</dbReference>
<dbReference type="SUPFAM" id="SSF55874">
    <property type="entry name" value="ATPase domain of HSP90 chaperone/DNA topoisomerase II/histidine kinase"/>
    <property type="match status" value="1"/>
</dbReference>
<dbReference type="EC" id="2.7.13.3" evidence="3"/>
<dbReference type="InterPro" id="IPR050351">
    <property type="entry name" value="BphY/WalK/GraS-like"/>
</dbReference>
<evidence type="ECO:0000259" key="8">
    <source>
        <dbReference type="PROSITE" id="PS50109"/>
    </source>
</evidence>
<dbReference type="SMART" id="SM00388">
    <property type="entry name" value="HisKA"/>
    <property type="match status" value="1"/>
</dbReference>